<gene>
    <name evidence="9" type="ORF">Cylst_4407</name>
</gene>
<feature type="transmembrane region" description="Helical" evidence="7">
    <location>
        <begin position="196"/>
        <end position="218"/>
    </location>
</feature>
<protein>
    <submittedName>
        <fullName evidence="9">Arabinose efflux permease family protein</fullName>
    </submittedName>
</protein>
<evidence type="ECO:0000256" key="5">
    <source>
        <dbReference type="ARBA" id="ARBA00022989"/>
    </source>
</evidence>
<dbReference type="GO" id="GO:0022857">
    <property type="term" value="F:transmembrane transporter activity"/>
    <property type="evidence" value="ECO:0007669"/>
    <property type="project" value="InterPro"/>
</dbReference>
<sequence>MIPIALQSLILRGPLFLSKVQKLGKKAINIFKMKTFIFVWAGQLISLIGSSLTGFALGVWVYQTTGSVTNFALIALSQTLPLVVISLVAGIIVDRHSRRWVMIISDFGSGLCTLAIAILLATGNLQVWHIYLTTAISSSLSAFQWPAYAAATTLLIPKEQLSRATTMVGLGSSIAQLIAPSLAGVLLGIVGLRGVIVADFVTFGFAMITLLCVSFPELETITTGSQERRSLWEELVYGLMYITNRPGLLGLLIYSATINLFLGIVMVLLQPLILSFFTPIQLGIIESIRGFAMLMGSFLMIAWSGPKHRVMGMFVNIILSAAAIIMFVWHSSMLVMCFGAFLFSFGVPIYRTCSQTIWQMKVAPEVQGRVFSLKRMVSLSSLPLAALIAGPIDEYIFEPLMAVDGFLAGSLGQIIGVGSGHGIDLLFIVLGFLLILSTFFAYLYPPLRQVEDELPDAILVSEAQVNFQDGLVNNGESA</sequence>
<evidence type="ECO:0000256" key="1">
    <source>
        <dbReference type="ARBA" id="ARBA00004651"/>
    </source>
</evidence>
<feature type="transmembrane region" description="Helical" evidence="7">
    <location>
        <begin position="248"/>
        <end position="274"/>
    </location>
</feature>
<proteinExistence type="predicted"/>
<keyword evidence="4 7" id="KW-0812">Transmembrane</keyword>
<keyword evidence="6 7" id="KW-0472">Membrane</keyword>
<organism evidence="9 10">
    <name type="scientific">Cylindrospermum stagnale PCC 7417</name>
    <dbReference type="NCBI Taxonomy" id="56107"/>
    <lineage>
        <taxon>Bacteria</taxon>
        <taxon>Bacillati</taxon>
        <taxon>Cyanobacteriota</taxon>
        <taxon>Cyanophyceae</taxon>
        <taxon>Nostocales</taxon>
        <taxon>Nostocaceae</taxon>
        <taxon>Cylindrospermum</taxon>
    </lineage>
</organism>
<feature type="transmembrane region" description="Helical" evidence="7">
    <location>
        <begin position="68"/>
        <end position="93"/>
    </location>
</feature>
<feature type="transmembrane region" description="Helical" evidence="7">
    <location>
        <begin position="100"/>
        <end position="122"/>
    </location>
</feature>
<dbReference type="PROSITE" id="PS50850">
    <property type="entry name" value="MFS"/>
    <property type="match status" value="1"/>
</dbReference>
<keyword evidence="2" id="KW-0813">Transport</keyword>
<evidence type="ECO:0000256" key="4">
    <source>
        <dbReference type="ARBA" id="ARBA00022692"/>
    </source>
</evidence>
<accession>K9X325</accession>
<dbReference type="HOGENOM" id="CLU_034180_16_0_3"/>
<dbReference type="AlphaFoldDB" id="K9X325"/>
<dbReference type="KEGG" id="csg:Cylst_4407"/>
<evidence type="ECO:0000259" key="8">
    <source>
        <dbReference type="PROSITE" id="PS50850"/>
    </source>
</evidence>
<feature type="transmembrane region" description="Helical" evidence="7">
    <location>
        <begin position="310"/>
        <end position="327"/>
    </location>
</feature>
<feature type="transmembrane region" description="Helical" evidence="7">
    <location>
        <begin position="425"/>
        <end position="444"/>
    </location>
</feature>
<evidence type="ECO:0000256" key="3">
    <source>
        <dbReference type="ARBA" id="ARBA00022475"/>
    </source>
</evidence>
<dbReference type="CDD" id="cd06173">
    <property type="entry name" value="MFS_MefA_like"/>
    <property type="match status" value="1"/>
</dbReference>
<feature type="transmembrane region" description="Helical" evidence="7">
    <location>
        <begin position="128"/>
        <end position="156"/>
    </location>
</feature>
<feature type="transmembrane region" description="Helical" evidence="7">
    <location>
        <begin position="35"/>
        <end position="62"/>
    </location>
</feature>
<dbReference type="Gene3D" id="1.20.1250.20">
    <property type="entry name" value="MFS general substrate transporter like domains"/>
    <property type="match status" value="1"/>
</dbReference>
<evidence type="ECO:0000256" key="7">
    <source>
        <dbReference type="SAM" id="Phobius"/>
    </source>
</evidence>
<feature type="transmembrane region" description="Helical" evidence="7">
    <location>
        <begin position="333"/>
        <end position="350"/>
    </location>
</feature>
<dbReference type="eggNOG" id="COG2814">
    <property type="taxonomic scope" value="Bacteria"/>
</dbReference>
<evidence type="ECO:0000313" key="9">
    <source>
        <dbReference type="EMBL" id="AFZ26494.1"/>
    </source>
</evidence>
<dbReference type="SUPFAM" id="SSF103473">
    <property type="entry name" value="MFS general substrate transporter"/>
    <property type="match status" value="1"/>
</dbReference>
<dbReference type="GO" id="GO:0005886">
    <property type="term" value="C:plasma membrane"/>
    <property type="evidence" value="ECO:0007669"/>
    <property type="project" value="UniProtKB-SubCell"/>
</dbReference>
<dbReference type="EMBL" id="CP003642">
    <property type="protein sequence ID" value="AFZ26494.1"/>
    <property type="molecule type" value="Genomic_DNA"/>
</dbReference>
<dbReference type="PANTHER" id="PTHR43266:SF2">
    <property type="entry name" value="MAJOR FACILITATOR SUPERFAMILY (MFS) PROFILE DOMAIN-CONTAINING PROTEIN"/>
    <property type="match status" value="1"/>
</dbReference>
<keyword evidence="5 7" id="KW-1133">Transmembrane helix</keyword>
<evidence type="ECO:0000256" key="2">
    <source>
        <dbReference type="ARBA" id="ARBA00022448"/>
    </source>
</evidence>
<reference evidence="9 10" key="1">
    <citation type="submission" date="2012-06" db="EMBL/GenBank/DDBJ databases">
        <title>Finished chromosome of genome of Cylindrospermum stagnale PCC 7417.</title>
        <authorList>
            <consortium name="US DOE Joint Genome Institute"/>
            <person name="Gugger M."/>
            <person name="Coursin T."/>
            <person name="Rippka R."/>
            <person name="Tandeau De Marsac N."/>
            <person name="Huntemann M."/>
            <person name="Wei C.-L."/>
            <person name="Han J."/>
            <person name="Detter J.C."/>
            <person name="Han C."/>
            <person name="Tapia R."/>
            <person name="Chen A."/>
            <person name="Kyrpides N."/>
            <person name="Mavromatis K."/>
            <person name="Markowitz V."/>
            <person name="Szeto E."/>
            <person name="Ivanova N."/>
            <person name="Pagani I."/>
            <person name="Pati A."/>
            <person name="Goodwin L."/>
            <person name="Nordberg H.P."/>
            <person name="Cantor M.N."/>
            <person name="Hua S.X."/>
            <person name="Woyke T."/>
            <person name="Kerfeld C.A."/>
        </authorList>
    </citation>
    <scope>NUCLEOTIDE SEQUENCE [LARGE SCALE GENOMIC DNA]</scope>
    <source>
        <strain evidence="9 10">PCC 7417</strain>
    </source>
</reference>
<feature type="domain" description="Major facilitator superfamily (MFS) profile" evidence="8">
    <location>
        <begin position="35"/>
        <end position="449"/>
    </location>
</feature>
<dbReference type="InterPro" id="IPR011701">
    <property type="entry name" value="MFS"/>
</dbReference>
<evidence type="ECO:0000313" key="10">
    <source>
        <dbReference type="Proteomes" id="UP000010475"/>
    </source>
</evidence>
<keyword evidence="10" id="KW-1185">Reference proteome</keyword>
<keyword evidence="3" id="KW-1003">Cell membrane</keyword>
<dbReference type="InterPro" id="IPR020846">
    <property type="entry name" value="MFS_dom"/>
</dbReference>
<feature type="transmembrane region" description="Helical" evidence="7">
    <location>
        <begin position="168"/>
        <end position="190"/>
    </location>
</feature>
<feature type="transmembrane region" description="Helical" evidence="7">
    <location>
        <begin position="280"/>
        <end position="303"/>
    </location>
</feature>
<evidence type="ECO:0000256" key="6">
    <source>
        <dbReference type="ARBA" id="ARBA00023136"/>
    </source>
</evidence>
<dbReference type="Proteomes" id="UP000010475">
    <property type="component" value="Chromosome"/>
</dbReference>
<dbReference type="InterPro" id="IPR036259">
    <property type="entry name" value="MFS_trans_sf"/>
</dbReference>
<dbReference type="Pfam" id="PF07690">
    <property type="entry name" value="MFS_1"/>
    <property type="match status" value="1"/>
</dbReference>
<dbReference type="PANTHER" id="PTHR43266">
    <property type="entry name" value="MACROLIDE-EFFLUX PROTEIN"/>
    <property type="match status" value="1"/>
</dbReference>
<name>K9X325_9NOST</name>
<dbReference type="STRING" id="56107.Cylst_4407"/>
<comment type="subcellular location">
    <subcellularLocation>
        <location evidence="1">Cell membrane</location>
        <topology evidence="1">Multi-pass membrane protein</topology>
    </subcellularLocation>
</comment>